<dbReference type="Pfam" id="PF13238">
    <property type="entry name" value="AAA_18"/>
    <property type="match status" value="1"/>
</dbReference>
<dbReference type="SUPFAM" id="SSF52540">
    <property type="entry name" value="P-loop containing nucleoside triphosphate hydrolases"/>
    <property type="match status" value="1"/>
</dbReference>
<sequence>MCAGAHVYELVFPIFEMTPKHVAKRYIIWLVSGTPGTGKTTLAHQIAPLLHATILEEKTLARKKRIGAWNSRTKEYEVDLPSLKKELLSRITHTRKNLVIVGHLSCEFSLPVNQVIVTHCPRSTLEKRLRQRKYSELKIQENVYCEEENYVLENVKKHYPRSNIRVVSTHRPKKGVPPSILRIIRSLTNN</sequence>
<evidence type="ECO:0000256" key="4">
    <source>
        <dbReference type="ARBA" id="ARBA00022741"/>
    </source>
</evidence>
<evidence type="ECO:0000313" key="7">
    <source>
        <dbReference type="EMBL" id="MBM3281897.1"/>
    </source>
</evidence>
<dbReference type="GO" id="GO:0005524">
    <property type="term" value="F:ATP binding"/>
    <property type="evidence" value="ECO:0007669"/>
    <property type="project" value="UniProtKB-KW"/>
</dbReference>
<organism evidence="7 8">
    <name type="scientific">Candidatus Iainarchaeum sp</name>
    <dbReference type="NCBI Taxonomy" id="3101447"/>
    <lineage>
        <taxon>Archaea</taxon>
        <taxon>Candidatus Iainarchaeota</taxon>
        <taxon>Candidatus Iainarchaeia</taxon>
        <taxon>Candidatus Iainarchaeales</taxon>
        <taxon>Candidatus Iainarchaeaceae</taxon>
        <taxon>Candidatus Iainarchaeum</taxon>
    </lineage>
</organism>
<comment type="caution">
    <text evidence="7">The sequence shown here is derived from an EMBL/GenBank/DDBJ whole genome shotgun (WGS) entry which is preliminary data.</text>
</comment>
<dbReference type="GO" id="GO:0016887">
    <property type="term" value="F:ATP hydrolysis activity"/>
    <property type="evidence" value="ECO:0007669"/>
    <property type="project" value="InterPro"/>
</dbReference>
<evidence type="ECO:0000256" key="3">
    <source>
        <dbReference type="ARBA" id="ARBA00022679"/>
    </source>
</evidence>
<evidence type="ECO:0000256" key="5">
    <source>
        <dbReference type="ARBA" id="ARBA00022777"/>
    </source>
</evidence>
<keyword evidence="6" id="KW-0067">ATP-binding</keyword>
<evidence type="ECO:0000256" key="6">
    <source>
        <dbReference type="ARBA" id="ARBA00022840"/>
    </source>
</evidence>
<dbReference type="InterPro" id="IPR027417">
    <property type="entry name" value="P-loop_NTPase"/>
</dbReference>
<protein>
    <submittedName>
        <fullName evidence="7">AAA family ATPase</fullName>
    </submittedName>
</protein>
<gene>
    <name evidence="7" type="ORF">FJY86_00965</name>
</gene>
<keyword evidence="4" id="KW-0547">Nucleotide-binding</keyword>
<dbReference type="EMBL" id="VGJJ01000004">
    <property type="protein sequence ID" value="MBM3281897.1"/>
    <property type="molecule type" value="Genomic_DNA"/>
</dbReference>
<reference evidence="7" key="1">
    <citation type="submission" date="2019-03" db="EMBL/GenBank/DDBJ databases">
        <title>Lake Tanganyika Metagenome-Assembled Genomes (MAGs).</title>
        <authorList>
            <person name="Tran P."/>
        </authorList>
    </citation>
    <scope>NUCLEOTIDE SEQUENCE</scope>
    <source>
        <strain evidence="7">M_DeepCast_50m_m2_156</strain>
    </source>
</reference>
<dbReference type="Gene3D" id="3.40.50.300">
    <property type="entry name" value="P-loop containing nucleotide triphosphate hydrolases"/>
    <property type="match status" value="1"/>
</dbReference>
<keyword evidence="2" id="KW-0698">rRNA processing</keyword>
<accession>A0A8T4C6G7</accession>
<evidence type="ECO:0000256" key="2">
    <source>
        <dbReference type="ARBA" id="ARBA00022552"/>
    </source>
</evidence>
<name>A0A8T4C6G7_9ARCH</name>
<dbReference type="PANTHER" id="PTHR12595">
    <property type="entry name" value="POS9-ACTIVATING FACTOR FAP7-RELATED"/>
    <property type="match status" value="1"/>
</dbReference>
<dbReference type="Proteomes" id="UP000774699">
    <property type="component" value="Unassembled WGS sequence"/>
</dbReference>
<dbReference type="PANTHER" id="PTHR12595:SF0">
    <property type="entry name" value="ADENYLATE KINASE ISOENZYME 6"/>
    <property type="match status" value="1"/>
</dbReference>
<dbReference type="GO" id="GO:0004017">
    <property type="term" value="F:AMP kinase activity"/>
    <property type="evidence" value="ECO:0007669"/>
    <property type="project" value="InterPro"/>
</dbReference>
<evidence type="ECO:0000256" key="1">
    <source>
        <dbReference type="ARBA" id="ARBA00022517"/>
    </source>
</evidence>
<dbReference type="GO" id="GO:0006364">
    <property type="term" value="P:rRNA processing"/>
    <property type="evidence" value="ECO:0007669"/>
    <property type="project" value="UniProtKB-KW"/>
</dbReference>
<keyword evidence="3" id="KW-0808">Transferase</keyword>
<evidence type="ECO:0000313" key="8">
    <source>
        <dbReference type="Proteomes" id="UP000774699"/>
    </source>
</evidence>
<dbReference type="AlphaFoldDB" id="A0A8T4C6G7"/>
<keyword evidence="5" id="KW-0418">Kinase</keyword>
<proteinExistence type="predicted"/>
<dbReference type="InterPro" id="IPR020618">
    <property type="entry name" value="Adenyl_kinase_AK6"/>
</dbReference>
<keyword evidence="1" id="KW-0690">Ribosome biogenesis</keyword>